<feature type="compositionally biased region" description="Basic and acidic residues" evidence="1">
    <location>
        <begin position="342"/>
        <end position="351"/>
    </location>
</feature>
<reference evidence="2" key="1">
    <citation type="submission" date="2020-10" db="EMBL/GenBank/DDBJ databases">
        <authorList>
            <person name="Roach M.J.R."/>
        </authorList>
    </citation>
    <scope>NUCLEOTIDE SEQUENCE</scope>
    <source>
        <strain evidence="2">CBS 1945</strain>
    </source>
</reference>
<evidence type="ECO:0000256" key="1">
    <source>
        <dbReference type="SAM" id="MobiDB-lite"/>
    </source>
</evidence>
<name>A0A875S4T7_EENNA</name>
<feature type="compositionally biased region" description="Acidic residues" evidence="1">
    <location>
        <begin position="69"/>
        <end position="86"/>
    </location>
</feature>
<dbReference type="OrthoDB" id="3995709at2759"/>
<accession>A0A875S4T7</accession>
<proteinExistence type="predicted"/>
<sequence length="373" mass="43543">MVLHNDKWKYKARRDYMRKHGLKTLGKDRDKKKKALEEAQNEVTSNETSDHGLNSGKKNENQEKSKEEDSGESSDAEDDEVIDEEGEFRHRKKLESNSWRFEGDLKDSEEVEKDPELIEQERMRLQEEQKYFEQQKVVVREHLKNSQNQGGVGVDAYVINKMKKKKKIDKDESESGLNAEELLKWEVRGEEDLISEGEEEKGGDTKFLDISEGLIPSKSKVRELTRKEKEKFYRLQEEIKHKKMVNAAKGQTNKPRHDRLTMELNLASDADKYRHAVNKKLQETMREKDTQNERGDFDENLIELLGDMRIEEDKQGKSPVKYQNNGNFDLDQLIRASKNGQKRGDEKKSDIKPNSTEISKEEEDFLDSVLGYD</sequence>
<keyword evidence="3" id="KW-1185">Reference proteome</keyword>
<dbReference type="GeneID" id="62197443"/>
<dbReference type="KEGG" id="bnn:FOA43_004043"/>
<organism evidence="2 3">
    <name type="scientific">Eeniella nana</name>
    <name type="common">Yeast</name>
    <name type="synonym">Brettanomyces nanus</name>
    <dbReference type="NCBI Taxonomy" id="13502"/>
    <lineage>
        <taxon>Eukaryota</taxon>
        <taxon>Fungi</taxon>
        <taxon>Dikarya</taxon>
        <taxon>Ascomycota</taxon>
        <taxon>Saccharomycotina</taxon>
        <taxon>Pichiomycetes</taxon>
        <taxon>Pichiales</taxon>
        <taxon>Pichiaceae</taxon>
        <taxon>Brettanomyces</taxon>
    </lineage>
</organism>
<gene>
    <name evidence="2" type="ORF">FOA43_004043</name>
</gene>
<dbReference type="RefSeq" id="XP_038780216.1">
    <property type="nucleotide sequence ID" value="XM_038924288.1"/>
</dbReference>
<feature type="region of interest" description="Disordered" evidence="1">
    <location>
        <begin position="19"/>
        <end position="89"/>
    </location>
</feature>
<evidence type="ECO:0000313" key="2">
    <source>
        <dbReference type="EMBL" id="QPG76651.1"/>
    </source>
</evidence>
<feature type="region of interest" description="Disordered" evidence="1">
    <location>
        <begin position="310"/>
        <end position="373"/>
    </location>
</feature>
<feature type="compositionally biased region" description="Basic and acidic residues" evidence="1">
    <location>
        <begin position="57"/>
        <end position="68"/>
    </location>
</feature>
<protein>
    <submittedName>
        <fullName evidence="2">Uncharacterized protein</fullName>
    </submittedName>
</protein>
<dbReference type="EMBL" id="CP064815">
    <property type="protein sequence ID" value="QPG76651.1"/>
    <property type="molecule type" value="Genomic_DNA"/>
</dbReference>
<dbReference type="AlphaFoldDB" id="A0A875S4T7"/>
<evidence type="ECO:0000313" key="3">
    <source>
        <dbReference type="Proteomes" id="UP000662931"/>
    </source>
</evidence>
<dbReference type="Proteomes" id="UP000662931">
    <property type="component" value="Chromosome 4"/>
</dbReference>